<evidence type="ECO:0000313" key="2">
    <source>
        <dbReference type="Proteomes" id="UP000035680"/>
    </source>
</evidence>
<evidence type="ECO:0000256" key="1">
    <source>
        <dbReference type="SAM" id="Phobius"/>
    </source>
</evidence>
<sequence length="204" mass="22984">MQIKFNQKFPLSSPYGIILTGRLFFSCLLLIIICFMKYHYDGIGLVIWSTWFFGFWSALSFTAHIFGLQYNLSDSPGAIFYIPFAFLDFFIGLFGAFFHGIGTLICLVSLFDAARHSTGFFINYFLATINCALLVIVFGYYSLLIYRKTPNGKLLAIREMIVQGDNITHLNLPTINNSASGMSPVQPNHTMTGVSVFKTIQSPY</sequence>
<accession>A0A0K0F0K5</accession>
<feature type="transmembrane region" description="Helical" evidence="1">
    <location>
        <begin position="43"/>
        <end position="66"/>
    </location>
</feature>
<reference evidence="3" key="2">
    <citation type="submission" date="2015-08" db="UniProtKB">
        <authorList>
            <consortium name="WormBaseParasite"/>
        </authorList>
    </citation>
    <scope>IDENTIFICATION</scope>
</reference>
<dbReference type="AlphaFoldDB" id="A0A0K0F0K5"/>
<proteinExistence type="predicted"/>
<organism evidence="2 3">
    <name type="scientific">Strongyloides venezuelensis</name>
    <name type="common">Threadworm</name>
    <dbReference type="NCBI Taxonomy" id="75913"/>
    <lineage>
        <taxon>Eukaryota</taxon>
        <taxon>Metazoa</taxon>
        <taxon>Ecdysozoa</taxon>
        <taxon>Nematoda</taxon>
        <taxon>Chromadorea</taxon>
        <taxon>Rhabditida</taxon>
        <taxon>Tylenchina</taxon>
        <taxon>Panagrolaimomorpha</taxon>
        <taxon>Strongyloidoidea</taxon>
        <taxon>Strongyloididae</taxon>
        <taxon>Strongyloides</taxon>
    </lineage>
</organism>
<keyword evidence="2" id="KW-1185">Reference proteome</keyword>
<evidence type="ECO:0000313" key="3">
    <source>
        <dbReference type="WBParaSite" id="SVE_0231900.1"/>
    </source>
</evidence>
<protein>
    <submittedName>
        <fullName evidence="3">MARVEL domain-containing protein</fullName>
    </submittedName>
</protein>
<keyword evidence="1" id="KW-1133">Transmembrane helix</keyword>
<reference evidence="2" key="1">
    <citation type="submission" date="2014-07" db="EMBL/GenBank/DDBJ databases">
        <authorList>
            <person name="Martin A.A"/>
            <person name="De Silva N."/>
        </authorList>
    </citation>
    <scope>NUCLEOTIDE SEQUENCE</scope>
</reference>
<feature type="transmembrane region" description="Helical" evidence="1">
    <location>
        <begin position="120"/>
        <end position="141"/>
    </location>
</feature>
<feature type="transmembrane region" description="Helical" evidence="1">
    <location>
        <begin position="78"/>
        <end position="108"/>
    </location>
</feature>
<dbReference type="Proteomes" id="UP000035680">
    <property type="component" value="Unassembled WGS sequence"/>
</dbReference>
<keyword evidence="1" id="KW-0812">Transmembrane</keyword>
<name>A0A0K0F0K5_STRVS</name>
<keyword evidence="1" id="KW-0472">Membrane</keyword>
<dbReference type="WBParaSite" id="SVE_0231900.1">
    <property type="protein sequence ID" value="SVE_0231900.1"/>
    <property type="gene ID" value="SVE_0231900"/>
</dbReference>
<feature type="transmembrane region" description="Helical" evidence="1">
    <location>
        <begin position="15"/>
        <end position="36"/>
    </location>
</feature>